<dbReference type="EMBL" id="JELW01000037">
    <property type="protein sequence ID" value="EXU97357.1"/>
    <property type="molecule type" value="Genomic_DNA"/>
</dbReference>
<dbReference type="PANTHER" id="PTHR47706">
    <property type="entry name" value="NMRA-LIKE FAMILY PROTEIN"/>
    <property type="match status" value="1"/>
</dbReference>
<dbReference type="Gene3D" id="3.90.25.10">
    <property type="entry name" value="UDP-galactose 4-epimerase, domain 1"/>
    <property type="match status" value="1"/>
</dbReference>
<proteinExistence type="predicted"/>
<dbReference type="SUPFAM" id="SSF51735">
    <property type="entry name" value="NAD(P)-binding Rossmann-fold domains"/>
    <property type="match status" value="1"/>
</dbReference>
<keyword evidence="2" id="KW-0560">Oxidoreductase</keyword>
<gene>
    <name evidence="4" type="ORF">X797_009462</name>
</gene>
<dbReference type="GO" id="GO:0016491">
    <property type="term" value="F:oxidoreductase activity"/>
    <property type="evidence" value="ECO:0007669"/>
    <property type="project" value="UniProtKB-KW"/>
</dbReference>
<dbReference type="InterPro" id="IPR008030">
    <property type="entry name" value="NmrA-like"/>
</dbReference>
<dbReference type="Proteomes" id="UP000030151">
    <property type="component" value="Unassembled WGS sequence"/>
</dbReference>
<dbReference type="Gene3D" id="3.40.50.720">
    <property type="entry name" value="NAD(P)-binding Rossmann-like Domain"/>
    <property type="match status" value="1"/>
</dbReference>
<dbReference type="AlphaFoldDB" id="A0A0A1UQL6"/>
<dbReference type="InterPro" id="IPR051609">
    <property type="entry name" value="NmrA/Isoflavone_reductase-like"/>
</dbReference>
<comment type="caution">
    <text evidence="4">The sequence shown here is derived from an EMBL/GenBank/DDBJ whole genome shotgun (WGS) entry which is preliminary data.</text>
</comment>
<dbReference type="InterPro" id="IPR045312">
    <property type="entry name" value="PCBER-like"/>
</dbReference>
<dbReference type="CDD" id="cd05259">
    <property type="entry name" value="PCBER_SDR_a"/>
    <property type="match status" value="1"/>
</dbReference>
<sequence>MATVPSRILILGATGNIGQFITKNILHARPNNAKVTILTSEHTVSSKAALINGWKDAGASVITGDITKAADVAAAYRGIDTVVSCVGRAVLDQQKELIRLAEESGTVQWFFPSEYGTDIEHNSKSPTERPHQMKLAIRKYIREHTKRLKVTYVVVGPYFEMWVDGGTFSDQIGGFKAEKGEAFLIGDGQGRIAFTSMQDTGKAVVAALRHPELSYGKALKISSFVVTPSQVLSEFEKQLGRKFTVKYIPLESLERTEAEFWEAGNPIATVATLRRIWAAGGTLYDKWDNDTIGLTSTDSLEGIIKSYLEEKGHLSGSQGEKL</sequence>
<evidence type="ECO:0000256" key="1">
    <source>
        <dbReference type="ARBA" id="ARBA00022857"/>
    </source>
</evidence>
<keyword evidence="1" id="KW-0521">NADP</keyword>
<evidence type="ECO:0000313" key="4">
    <source>
        <dbReference type="EMBL" id="EXU97357.1"/>
    </source>
</evidence>
<protein>
    <submittedName>
        <fullName evidence="4">NmrA-like family protein</fullName>
    </submittedName>
</protein>
<evidence type="ECO:0000256" key="2">
    <source>
        <dbReference type="ARBA" id="ARBA00023002"/>
    </source>
</evidence>
<organism evidence="4 5">
    <name type="scientific">Metarhizium robertsii</name>
    <dbReference type="NCBI Taxonomy" id="568076"/>
    <lineage>
        <taxon>Eukaryota</taxon>
        <taxon>Fungi</taxon>
        <taxon>Dikarya</taxon>
        <taxon>Ascomycota</taxon>
        <taxon>Pezizomycotina</taxon>
        <taxon>Sordariomycetes</taxon>
        <taxon>Hypocreomycetidae</taxon>
        <taxon>Hypocreales</taxon>
        <taxon>Clavicipitaceae</taxon>
        <taxon>Metarhizium</taxon>
    </lineage>
</organism>
<accession>A0A0A1UQL6</accession>
<reference evidence="4 5" key="1">
    <citation type="submission" date="2014-02" db="EMBL/GenBank/DDBJ databases">
        <title>The genome sequence of the entomopathogenic fungus Metarhizium robertsii ARSEF 2575.</title>
        <authorList>
            <person name="Giuliano Garisto Donzelli B."/>
            <person name="Roe B.A."/>
            <person name="Macmil S.L."/>
            <person name="Krasnoff S.B."/>
            <person name="Gibson D.M."/>
        </authorList>
    </citation>
    <scope>NUCLEOTIDE SEQUENCE [LARGE SCALE GENOMIC DNA]</scope>
    <source>
        <strain evidence="4 5">ARSEF 2575</strain>
    </source>
</reference>
<evidence type="ECO:0000313" key="5">
    <source>
        <dbReference type="Proteomes" id="UP000030151"/>
    </source>
</evidence>
<feature type="domain" description="NmrA-like" evidence="3">
    <location>
        <begin position="6"/>
        <end position="255"/>
    </location>
</feature>
<name>A0A0A1UQL6_9HYPO</name>
<dbReference type="InterPro" id="IPR036291">
    <property type="entry name" value="NAD(P)-bd_dom_sf"/>
</dbReference>
<dbReference type="Pfam" id="PF05368">
    <property type="entry name" value="NmrA"/>
    <property type="match status" value="1"/>
</dbReference>
<dbReference type="eggNOG" id="ENOG502QPMY">
    <property type="taxonomic scope" value="Eukaryota"/>
</dbReference>
<evidence type="ECO:0000259" key="3">
    <source>
        <dbReference type="Pfam" id="PF05368"/>
    </source>
</evidence>
<dbReference type="OrthoDB" id="419598at2759"/>
<dbReference type="PANTHER" id="PTHR47706:SF11">
    <property type="entry name" value="ISOFLAVONE REDUCTASE FAMILY PROTEIN (AFU_ORTHOLOGUE AFUA_1G12510)"/>
    <property type="match status" value="1"/>
</dbReference>
<dbReference type="HOGENOM" id="CLU_044876_2_0_1"/>